<gene>
    <name evidence="1" type="ORF">H9C73_05635</name>
</gene>
<name>A0ABS3ZA42_9GAMM</name>
<dbReference type="RefSeq" id="WP_209286824.1">
    <property type="nucleotide sequence ID" value="NZ_JACVEW010000006.1"/>
</dbReference>
<sequence>MHELTLEELTALLNVFERAGSSDDQVEADLLARIKTQHAEKEELASMDFDDCLGGACKL</sequence>
<organism evidence="1 2">
    <name type="scientific">Marinobacterium alkalitolerans</name>
    <dbReference type="NCBI Taxonomy" id="1542925"/>
    <lineage>
        <taxon>Bacteria</taxon>
        <taxon>Pseudomonadati</taxon>
        <taxon>Pseudomonadota</taxon>
        <taxon>Gammaproteobacteria</taxon>
        <taxon>Oceanospirillales</taxon>
        <taxon>Oceanospirillaceae</taxon>
        <taxon>Marinobacterium</taxon>
    </lineage>
</organism>
<comment type="caution">
    <text evidence="1">The sequence shown here is derived from an EMBL/GenBank/DDBJ whole genome shotgun (WGS) entry which is preliminary data.</text>
</comment>
<dbReference type="EMBL" id="JACVEW010000006">
    <property type="protein sequence ID" value="MBP0048210.1"/>
    <property type="molecule type" value="Genomic_DNA"/>
</dbReference>
<reference evidence="1 2" key="1">
    <citation type="submission" date="2020-09" db="EMBL/GenBank/DDBJ databases">
        <authorList>
            <person name="Tanuku N.R.S."/>
        </authorList>
    </citation>
    <scope>NUCLEOTIDE SEQUENCE [LARGE SCALE GENOMIC DNA]</scope>
    <source>
        <strain evidence="1 2">AK62</strain>
    </source>
</reference>
<evidence type="ECO:0000313" key="1">
    <source>
        <dbReference type="EMBL" id="MBP0048210.1"/>
    </source>
</evidence>
<evidence type="ECO:0000313" key="2">
    <source>
        <dbReference type="Proteomes" id="UP000810171"/>
    </source>
</evidence>
<protein>
    <submittedName>
        <fullName evidence="1">Uncharacterized protein</fullName>
    </submittedName>
</protein>
<accession>A0ABS3ZA42</accession>
<proteinExistence type="predicted"/>
<keyword evidence="2" id="KW-1185">Reference proteome</keyword>
<dbReference type="Proteomes" id="UP000810171">
    <property type="component" value="Unassembled WGS sequence"/>
</dbReference>